<evidence type="ECO:0000313" key="2">
    <source>
        <dbReference type="EMBL" id="QWK92832.1"/>
    </source>
</evidence>
<geneLocation type="plasmid" evidence="2 3">
    <name>p3</name>
</geneLocation>
<sequence>MKFLIDECLALDLAQVAVEAGHLESAHLTHRGMTGWKDHMLMERILAEDWTLVTRNSDDFRPPEGSNSNAPCYLGIELHAGLVCLNLPNGALRGDHIDFFRAALDDLGEDGDLTNQILEVWLVEVQDFLEVERYDFPANHALFDAANPQAADEEDAPPPAA</sequence>
<protein>
    <submittedName>
        <fullName evidence="2">DUF5615 family PIN-like protein</fullName>
    </submittedName>
</protein>
<organism evidence="2 3">
    <name type="scientific">Gemmobacter fulvus</name>
    <dbReference type="NCBI Taxonomy" id="2840474"/>
    <lineage>
        <taxon>Bacteria</taxon>
        <taxon>Pseudomonadati</taxon>
        <taxon>Pseudomonadota</taxon>
        <taxon>Alphaproteobacteria</taxon>
        <taxon>Rhodobacterales</taxon>
        <taxon>Paracoccaceae</taxon>
        <taxon>Gemmobacter</taxon>
    </lineage>
</organism>
<gene>
    <name evidence="2" type="ORF">KM031_20635</name>
</gene>
<evidence type="ECO:0000259" key="1">
    <source>
        <dbReference type="Pfam" id="PF18480"/>
    </source>
</evidence>
<reference evidence="2" key="1">
    <citation type="submission" date="2021-06" db="EMBL/GenBank/DDBJ databases">
        <authorList>
            <person name="Lee C.-S."/>
            <person name="Jin L."/>
        </authorList>
    </citation>
    <scope>NUCLEOTIDE SEQUENCE</scope>
    <source>
        <strain evidence="2">Con5</strain>
        <plasmid evidence="2">p3</plasmid>
    </source>
</reference>
<dbReference type="RefSeq" id="WP_215508008.1">
    <property type="nucleotide sequence ID" value="NZ_CP076364.1"/>
</dbReference>
<dbReference type="Pfam" id="PF18480">
    <property type="entry name" value="DUF5615"/>
    <property type="match status" value="1"/>
</dbReference>
<keyword evidence="3" id="KW-1185">Reference proteome</keyword>
<dbReference type="AlphaFoldDB" id="A0A975PBB6"/>
<name>A0A975PBB6_9RHOB</name>
<keyword evidence="2" id="KW-0614">Plasmid</keyword>
<dbReference type="InterPro" id="IPR041049">
    <property type="entry name" value="DUF5615"/>
</dbReference>
<accession>A0A975PBB6</accession>
<dbReference type="Proteomes" id="UP000679352">
    <property type="component" value="Plasmid p3"/>
</dbReference>
<dbReference type="KEGG" id="gfu:KM031_20635"/>
<evidence type="ECO:0000313" key="3">
    <source>
        <dbReference type="Proteomes" id="UP000679352"/>
    </source>
</evidence>
<dbReference type="EMBL" id="CP076364">
    <property type="protein sequence ID" value="QWK92832.1"/>
    <property type="molecule type" value="Genomic_DNA"/>
</dbReference>
<feature type="domain" description="DUF5615" evidence="1">
    <location>
        <begin position="1"/>
        <end position="61"/>
    </location>
</feature>
<proteinExistence type="predicted"/>